<keyword evidence="4" id="KW-1185">Reference proteome</keyword>
<feature type="chain" id="PRO_5032521952" evidence="1">
    <location>
        <begin position="29"/>
        <end position="179"/>
    </location>
</feature>
<keyword evidence="1" id="KW-0732">Signal</keyword>
<dbReference type="AlphaFoldDB" id="A0A842I517"/>
<dbReference type="Proteomes" id="UP000555411">
    <property type="component" value="Unassembled WGS sequence"/>
</dbReference>
<dbReference type="EMBL" id="JACLQD010000001">
    <property type="protein sequence ID" value="MBC2834746.1"/>
    <property type="molecule type" value="Genomic_DNA"/>
</dbReference>
<dbReference type="SUPFAM" id="SSF56524">
    <property type="entry name" value="Oxidoreductase molybdopterin-binding domain"/>
    <property type="match status" value="1"/>
</dbReference>
<gene>
    <name evidence="3" type="ORF">H7F16_04460</name>
</gene>
<feature type="domain" description="Oxidoreductase molybdopterin-binding" evidence="2">
    <location>
        <begin position="77"/>
        <end position="152"/>
    </location>
</feature>
<evidence type="ECO:0000313" key="3">
    <source>
        <dbReference type="EMBL" id="MBC2834746.1"/>
    </source>
</evidence>
<accession>A0A842I517</accession>
<dbReference type="InterPro" id="IPR000572">
    <property type="entry name" value="OxRdtase_Mopterin-bd_dom"/>
</dbReference>
<dbReference type="InterPro" id="IPR036374">
    <property type="entry name" value="OxRdtase_Mopterin-bd_sf"/>
</dbReference>
<comment type="caution">
    <text evidence="3">The sequence shown here is derived from an EMBL/GenBank/DDBJ whole genome shotgun (WGS) entry which is preliminary data.</text>
</comment>
<proteinExistence type="predicted"/>
<evidence type="ECO:0000256" key="1">
    <source>
        <dbReference type="SAM" id="SignalP"/>
    </source>
</evidence>
<sequence length="179" mass="18775">MSSAYPVPCFSRAALVLLTGLAPLPTLAKTSLPPLPAPTGEVVLTVSGALSQTNTPGGAAFDMDMLAALPARSFVTTTTWTDGEKLFSGVPLKTLLETVGASGSTLTATALNDYSVTIPLDSLSDDAPIVAYSIDGAPFPRRDKGPLWIVYPYDADPAYRSEAVYGYSIWQLSTLTLSN</sequence>
<dbReference type="Gene3D" id="3.90.420.10">
    <property type="entry name" value="Oxidoreductase, molybdopterin-binding domain"/>
    <property type="match status" value="1"/>
</dbReference>
<name>A0A842I517_9RHOB</name>
<feature type="signal peptide" evidence="1">
    <location>
        <begin position="1"/>
        <end position="28"/>
    </location>
</feature>
<reference evidence="3 4" key="1">
    <citation type="journal article" date="2017" name="Int. J. Syst. Evol. Microbiol.">
        <title>Gemmobacter straminiformis sp. nov., isolated from an artificial fountain.</title>
        <authorList>
            <person name="Kang J.Y."/>
            <person name="Kim M.J."/>
            <person name="Chun J."/>
            <person name="Son K.P."/>
            <person name="Jahng K.Y."/>
        </authorList>
    </citation>
    <scope>NUCLEOTIDE SEQUENCE [LARGE SCALE GENOMIC DNA]</scope>
    <source>
        <strain evidence="3 4">CAM-8</strain>
    </source>
</reference>
<dbReference type="Pfam" id="PF00174">
    <property type="entry name" value="Oxidored_molyb"/>
    <property type="match status" value="1"/>
</dbReference>
<evidence type="ECO:0000259" key="2">
    <source>
        <dbReference type="Pfam" id="PF00174"/>
    </source>
</evidence>
<organism evidence="3 4">
    <name type="scientific">Paragemmobacter straminiformis</name>
    <dbReference type="NCBI Taxonomy" id="2045119"/>
    <lineage>
        <taxon>Bacteria</taxon>
        <taxon>Pseudomonadati</taxon>
        <taxon>Pseudomonadota</taxon>
        <taxon>Alphaproteobacteria</taxon>
        <taxon>Rhodobacterales</taxon>
        <taxon>Paracoccaceae</taxon>
        <taxon>Paragemmobacter</taxon>
    </lineage>
</organism>
<protein>
    <submittedName>
        <fullName evidence="3">Molybdopterin-dependent oxidoreductase</fullName>
    </submittedName>
</protein>
<evidence type="ECO:0000313" key="4">
    <source>
        <dbReference type="Proteomes" id="UP000555411"/>
    </source>
</evidence>